<evidence type="ECO:0000313" key="6">
    <source>
        <dbReference type="Proteomes" id="UP000245793"/>
    </source>
</evidence>
<evidence type="ECO:0000256" key="3">
    <source>
        <dbReference type="ARBA" id="ARBA00022840"/>
    </source>
</evidence>
<dbReference type="PANTHER" id="PTHR42788:SF13">
    <property type="entry name" value="ALIPHATIC SULFONATES IMPORT ATP-BINDING PROTEIN SSUB"/>
    <property type="match status" value="1"/>
</dbReference>
<keyword evidence="1" id="KW-0813">Transport</keyword>
<proteinExistence type="predicted"/>
<evidence type="ECO:0000256" key="1">
    <source>
        <dbReference type="ARBA" id="ARBA00022448"/>
    </source>
</evidence>
<dbReference type="Pfam" id="PF00005">
    <property type="entry name" value="ABC_tran"/>
    <property type="match status" value="1"/>
</dbReference>
<dbReference type="GO" id="GO:0005524">
    <property type="term" value="F:ATP binding"/>
    <property type="evidence" value="ECO:0007669"/>
    <property type="project" value="UniProtKB-KW"/>
</dbReference>
<sequence>MAGGLKTELKLNHVSKSFARADAEGITHALQDINLTINDGEFVCIVGASGCGKSTILRLIAGLIPPTSGTLTLNGELIEGTSAKRGMVFQAPTLFPWLTVGENVAFGLKVQNKKEELHRVDKLLEMIGLSEFKDSYPNQLSGGMAQRVSLIRTMINEPAVFLLDEPLGALDAFTRMNIQDELISLWLQKRNTMIMVTHDVDEAIYMSTRIIVMAPRPGRVLKDIKIDLEEGFRNRISDEFLEYRKLIMDLLNMGHKEGNLNEQIN</sequence>
<protein>
    <submittedName>
        <fullName evidence="5">NitT/TauT family transport system ATP-binding protein</fullName>
    </submittedName>
</protein>
<dbReference type="InterPro" id="IPR003439">
    <property type="entry name" value="ABC_transporter-like_ATP-bd"/>
</dbReference>
<dbReference type="InterPro" id="IPR003593">
    <property type="entry name" value="AAA+_ATPase"/>
</dbReference>
<dbReference type="Proteomes" id="UP000245793">
    <property type="component" value="Unassembled WGS sequence"/>
</dbReference>
<name>A0A2U1E5I9_9FIRM</name>
<dbReference type="EMBL" id="QEKV01000003">
    <property type="protein sequence ID" value="PVY94949.1"/>
    <property type="molecule type" value="Genomic_DNA"/>
</dbReference>
<evidence type="ECO:0000313" key="5">
    <source>
        <dbReference type="EMBL" id="PVY94949.1"/>
    </source>
</evidence>
<dbReference type="AlphaFoldDB" id="A0A2U1E5I9"/>
<dbReference type="SMART" id="SM00382">
    <property type="entry name" value="AAA"/>
    <property type="match status" value="1"/>
</dbReference>
<dbReference type="PROSITE" id="PS00211">
    <property type="entry name" value="ABC_TRANSPORTER_1"/>
    <property type="match status" value="1"/>
</dbReference>
<feature type="domain" description="ABC transporter" evidence="4">
    <location>
        <begin position="9"/>
        <end position="240"/>
    </location>
</feature>
<dbReference type="PROSITE" id="PS50893">
    <property type="entry name" value="ABC_TRANSPORTER_2"/>
    <property type="match status" value="1"/>
</dbReference>
<dbReference type="SUPFAM" id="SSF52540">
    <property type="entry name" value="P-loop containing nucleoside triphosphate hydrolases"/>
    <property type="match status" value="1"/>
</dbReference>
<evidence type="ECO:0000256" key="2">
    <source>
        <dbReference type="ARBA" id="ARBA00022741"/>
    </source>
</evidence>
<dbReference type="PANTHER" id="PTHR42788">
    <property type="entry name" value="TAURINE IMPORT ATP-BINDING PROTEIN-RELATED"/>
    <property type="match status" value="1"/>
</dbReference>
<dbReference type="CDD" id="cd03293">
    <property type="entry name" value="ABC_NrtD_SsuB_transporters"/>
    <property type="match status" value="1"/>
</dbReference>
<comment type="caution">
    <text evidence="5">The sequence shown here is derived from an EMBL/GenBank/DDBJ whole genome shotgun (WGS) entry which is preliminary data.</text>
</comment>
<reference evidence="5 6" key="1">
    <citation type="submission" date="2018-04" db="EMBL/GenBank/DDBJ databases">
        <title>Genomic Encyclopedia of Type Strains, Phase IV (KMG-IV): sequencing the most valuable type-strain genomes for metagenomic binning, comparative biology and taxonomic classification.</title>
        <authorList>
            <person name="Goeker M."/>
        </authorList>
    </citation>
    <scope>NUCLEOTIDE SEQUENCE [LARGE SCALE GENOMIC DNA]</scope>
    <source>
        <strain evidence="5 6">DSM 20705</strain>
    </source>
</reference>
<dbReference type="RefSeq" id="WP_034546426.1">
    <property type="nucleotide sequence ID" value="NZ_CAUPJO010000001.1"/>
</dbReference>
<gene>
    <name evidence="5" type="ORF">C7381_103189</name>
</gene>
<dbReference type="GO" id="GO:0016887">
    <property type="term" value="F:ATP hydrolysis activity"/>
    <property type="evidence" value="ECO:0007669"/>
    <property type="project" value="InterPro"/>
</dbReference>
<evidence type="ECO:0000259" key="4">
    <source>
        <dbReference type="PROSITE" id="PS50893"/>
    </source>
</evidence>
<accession>A0A2U1E5I9</accession>
<dbReference type="Gene3D" id="3.40.50.300">
    <property type="entry name" value="P-loop containing nucleotide triphosphate hydrolases"/>
    <property type="match status" value="1"/>
</dbReference>
<organism evidence="5 6">
    <name type="scientific">Ezakiella coagulans</name>
    <dbReference type="NCBI Taxonomy" id="46507"/>
    <lineage>
        <taxon>Bacteria</taxon>
        <taxon>Bacillati</taxon>
        <taxon>Bacillota</taxon>
        <taxon>Tissierellia</taxon>
        <taxon>Ezakiella</taxon>
    </lineage>
</organism>
<keyword evidence="3 5" id="KW-0067">ATP-binding</keyword>
<dbReference type="InterPro" id="IPR050166">
    <property type="entry name" value="ABC_transporter_ATP-bind"/>
</dbReference>
<keyword evidence="6" id="KW-1185">Reference proteome</keyword>
<dbReference type="InterPro" id="IPR017871">
    <property type="entry name" value="ABC_transporter-like_CS"/>
</dbReference>
<keyword evidence="2" id="KW-0547">Nucleotide-binding</keyword>
<dbReference type="InterPro" id="IPR027417">
    <property type="entry name" value="P-loop_NTPase"/>
</dbReference>